<dbReference type="PANTHER" id="PTHR37610">
    <property type="entry name" value="CCHC-TYPE DOMAIN-CONTAINING PROTEIN"/>
    <property type="match status" value="1"/>
</dbReference>
<evidence type="ECO:0000259" key="1">
    <source>
        <dbReference type="Pfam" id="PF14244"/>
    </source>
</evidence>
<organism evidence="2">
    <name type="scientific">Sesamum latifolium</name>
    <dbReference type="NCBI Taxonomy" id="2727402"/>
    <lineage>
        <taxon>Eukaryota</taxon>
        <taxon>Viridiplantae</taxon>
        <taxon>Streptophyta</taxon>
        <taxon>Embryophyta</taxon>
        <taxon>Tracheophyta</taxon>
        <taxon>Spermatophyta</taxon>
        <taxon>Magnoliopsida</taxon>
        <taxon>eudicotyledons</taxon>
        <taxon>Gunneridae</taxon>
        <taxon>Pentapetalae</taxon>
        <taxon>asterids</taxon>
        <taxon>lamiids</taxon>
        <taxon>Lamiales</taxon>
        <taxon>Pedaliaceae</taxon>
        <taxon>Sesamum</taxon>
    </lineage>
</organism>
<evidence type="ECO:0000313" key="2">
    <source>
        <dbReference type="EMBL" id="KAL0445118.1"/>
    </source>
</evidence>
<dbReference type="EMBL" id="JACGWN010000007">
    <property type="protein sequence ID" value="KAL0445118.1"/>
    <property type="molecule type" value="Genomic_DNA"/>
</dbReference>
<dbReference type="InterPro" id="IPR029472">
    <property type="entry name" value="Copia-like_N"/>
</dbReference>
<reference evidence="2" key="1">
    <citation type="submission" date="2020-06" db="EMBL/GenBank/DDBJ databases">
        <authorList>
            <person name="Li T."/>
            <person name="Hu X."/>
            <person name="Zhang T."/>
            <person name="Song X."/>
            <person name="Zhang H."/>
            <person name="Dai N."/>
            <person name="Sheng W."/>
            <person name="Hou X."/>
            <person name="Wei L."/>
        </authorList>
    </citation>
    <scope>NUCLEOTIDE SEQUENCE</scope>
    <source>
        <strain evidence="2">KEN1</strain>
        <tissue evidence="2">Leaf</tissue>
    </source>
</reference>
<feature type="domain" description="Retrotransposon Copia-like N-terminal" evidence="1">
    <location>
        <begin position="31"/>
        <end position="74"/>
    </location>
</feature>
<sequence length="249" mass="28209">MASSSNTVYENMSRDMRTAAESVAARSNSGEHSGLVMISAPFNGTNWLTWSRSVRIALEGKDKLGFIDGSCGRPIDGSVELRQWKITDSLVRTWILSTMNKDIVNAFLYASSARSLWAELEVRYGESDGPLVYKIRWKISSITQGNLSVTTYYTNLKQYWDELVCLKPPAMCSCGQCICESNKAKQEEIEEDHLMQFLMGLSEPYDNIRSQILVLDPLPSVNKAYSMILRVERQRKVNMEYADVTENML</sequence>
<dbReference type="Pfam" id="PF14244">
    <property type="entry name" value="Retrotran_gag_3"/>
    <property type="match status" value="1"/>
</dbReference>
<reference evidence="2" key="2">
    <citation type="journal article" date="2024" name="Plant">
        <title>Genomic evolution and insights into agronomic trait innovations of Sesamum species.</title>
        <authorList>
            <person name="Miao H."/>
            <person name="Wang L."/>
            <person name="Qu L."/>
            <person name="Liu H."/>
            <person name="Sun Y."/>
            <person name="Le M."/>
            <person name="Wang Q."/>
            <person name="Wei S."/>
            <person name="Zheng Y."/>
            <person name="Lin W."/>
            <person name="Duan Y."/>
            <person name="Cao H."/>
            <person name="Xiong S."/>
            <person name="Wang X."/>
            <person name="Wei L."/>
            <person name="Li C."/>
            <person name="Ma Q."/>
            <person name="Ju M."/>
            <person name="Zhao R."/>
            <person name="Li G."/>
            <person name="Mu C."/>
            <person name="Tian Q."/>
            <person name="Mei H."/>
            <person name="Zhang T."/>
            <person name="Gao T."/>
            <person name="Zhang H."/>
        </authorList>
    </citation>
    <scope>NUCLEOTIDE SEQUENCE</scope>
    <source>
        <strain evidence="2">KEN1</strain>
    </source>
</reference>
<dbReference type="PANTHER" id="PTHR37610:SF40">
    <property type="entry name" value="OS01G0909600 PROTEIN"/>
    <property type="match status" value="1"/>
</dbReference>
<comment type="caution">
    <text evidence="2">The sequence shown here is derived from an EMBL/GenBank/DDBJ whole genome shotgun (WGS) entry which is preliminary data.</text>
</comment>
<name>A0AAW2WUM0_9LAMI</name>
<proteinExistence type="predicted"/>
<accession>A0AAW2WUM0</accession>
<gene>
    <name evidence="2" type="ORF">Slati_2234500</name>
</gene>
<protein>
    <recommendedName>
        <fullName evidence="1">Retrotransposon Copia-like N-terminal domain-containing protein</fullName>
    </recommendedName>
</protein>
<dbReference type="AlphaFoldDB" id="A0AAW2WUM0"/>